<dbReference type="EMBL" id="CP018154">
    <property type="protein sequence ID" value="APG63263.1"/>
    <property type="molecule type" value="Genomic_DNA"/>
</dbReference>
<name>A0A1L3JDY3_9SPHN</name>
<dbReference type="AlphaFoldDB" id="A0A1L3JDY3"/>
<feature type="compositionally biased region" description="Basic and acidic residues" evidence="1">
    <location>
        <begin position="107"/>
        <end position="116"/>
    </location>
</feature>
<keyword evidence="4" id="KW-1185">Reference proteome</keyword>
<feature type="transmembrane region" description="Helical" evidence="2">
    <location>
        <begin position="21"/>
        <end position="42"/>
    </location>
</feature>
<organism evidence="3 4">
    <name type="scientific">Sphingorhabdus lutea</name>
    <dbReference type="NCBI Taxonomy" id="1913578"/>
    <lineage>
        <taxon>Bacteria</taxon>
        <taxon>Pseudomonadati</taxon>
        <taxon>Pseudomonadota</taxon>
        <taxon>Alphaproteobacteria</taxon>
        <taxon>Sphingomonadales</taxon>
        <taxon>Sphingomonadaceae</taxon>
        <taxon>Sphingorhabdus</taxon>
    </lineage>
</organism>
<gene>
    <name evidence="3" type="ORF">LPB140_11240</name>
</gene>
<accession>A0A1L3JDY3</accession>
<keyword evidence="2" id="KW-0472">Membrane</keyword>
<sequence length="262" mass="28137">MAAHNILFFGNRDLGMLELMIANWPILVVAFLIGLAIAWWIWGGKKNTAIYDEGEVFAETQAAEVTPPIEAIDQDIPAAQPFMNAAPTDAAAQPVKPVKETEITAEKKIAAKETAPKKASSKKISAKTDEAKAKPAAVKTAKKPAAKTDKTAEKSAEIAAAKPAAKPAAKKEVEYDIPDNLELLKGVGPKLQALLKDMGVTGFTQVAAWSNADIDEVDAKLGNFSGRIRRDNWVDQAKLLAKGDVKAFEKKYGSLGSEIKKK</sequence>
<keyword evidence="2" id="KW-0812">Transmembrane</keyword>
<protein>
    <submittedName>
        <fullName evidence="3">Uncharacterized protein</fullName>
    </submittedName>
</protein>
<evidence type="ECO:0000256" key="1">
    <source>
        <dbReference type="SAM" id="MobiDB-lite"/>
    </source>
</evidence>
<dbReference type="STRING" id="1913578.LPB140_11240"/>
<feature type="region of interest" description="Disordered" evidence="1">
    <location>
        <begin position="107"/>
        <end position="153"/>
    </location>
</feature>
<reference evidence="3 4" key="1">
    <citation type="submission" date="2016-11" db="EMBL/GenBank/DDBJ databases">
        <title>Sphingorhabdus sp. LPB0140, isolated from marine environment.</title>
        <authorList>
            <person name="Kim E."/>
            <person name="Yi H."/>
        </authorList>
    </citation>
    <scope>NUCLEOTIDE SEQUENCE [LARGE SCALE GENOMIC DNA]</scope>
    <source>
        <strain evidence="3 4">LPB0140</strain>
    </source>
</reference>
<keyword evidence="2" id="KW-1133">Transmembrane helix</keyword>
<evidence type="ECO:0000313" key="4">
    <source>
        <dbReference type="Proteomes" id="UP000242561"/>
    </source>
</evidence>
<evidence type="ECO:0000313" key="3">
    <source>
        <dbReference type="EMBL" id="APG63263.1"/>
    </source>
</evidence>
<proteinExistence type="predicted"/>
<dbReference type="KEGG" id="sphl:LPB140_11240"/>
<evidence type="ECO:0000256" key="2">
    <source>
        <dbReference type="SAM" id="Phobius"/>
    </source>
</evidence>
<dbReference type="Proteomes" id="UP000242561">
    <property type="component" value="Chromosome"/>
</dbReference>